<evidence type="ECO:0008006" key="3">
    <source>
        <dbReference type="Google" id="ProtNLM"/>
    </source>
</evidence>
<organism evidence="1 2">
    <name type="scientific">Ruminococcus hominis</name>
    <dbReference type="NCBI Taxonomy" id="2763065"/>
    <lineage>
        <taxon>Bacteria</taxon>
        <taxon>Bacillati</taxon>
        <taxon>Bacillota</taxon>
        <taxon>Clostridia</taxon>
        <taxon>Eubacteriales</taxon>
        <taxon>Oscillospiraceae</taxon>
        <taxon>Ruminococcus</taxon>
    </lineage>
</organism>
<proteinExistence type="predicted"/>
<reference evidence="1 2" key="1">
    <citation type="submission" date="2020-08" db="EMBL/GenBank/DDBJ databases">
        <title>Genome public.</title>
        <authorList>
            <person name="Liu C."/>
            <person name="Sun Q."/>
        </authorList>
    </citation>
    <scope>NUCLEOTIDE SEQUENCE [LARGE SCALE GENOMIC DNA]</scope>
    <source>
        <strain evidence="1 2">NSJ-13</strain>
    </source>
</reference>
<dbReference type="EMBL" id="JACOPE010000001">
    <property type="protein sequence ID" value="MBC5684690.1"/>
    <property type="molecule type" value="Genomic_DNA"/>
</dbReference>
<comment type="caution">
    <text evidence="1">The sequence shown here is derived from an EMBL/GenBank/DDBJ whole genome shotgun (WGS) entry which is preliminary data.</text>
</comment>
<protein>
    <recommendedName>
        <fullName evidence="3">SGNH/GDSL hydrolase family protein</fullName>
    </recommendedName>
</protein>
<evidence type="ECO:0000313" key="1">
    <source>
        <dbReference type="EMBL" id="MBC5684690.1"/>
    </source>
</evidence>
<evidence type="ECO:0000313" key="2">
    <source>
        <dbReference type="Proteomes" id="UP000631576"/>
    </source>
</evidence>
<accession>A0ABR7GB84</accession>
<sequence>MHSFKKGIKLVICLLICALVIKAMDILLYPCTFVRNDIHTVTNEQKDVVILGTSNGMSDLDPDSMLEGTKRTGHNLCVGGEYPVDAYYLTKLVIEKQHPKTIIFELSPGYFTTEKEKGNNYLLFYHEFPMSITKAEYYANTMLDCDFRSPLFAFHEYSLQYELSKIKDTVYQKMTNNYDVSYLKGQAQEYHENGFIEKYPVAIENFPSYSPTLFSKDEVKATNMEYLDKLIRLCKENDIEFIATTMPLAATMLVQEEESYRDAWDYFSEYFREKGVEYYNFNREYYKSYNHELANYVDYDGHMNGDSAKAFSKVFGDIVFGDEALN</sequence>
<dbReference type="RefSeq" id="WP_186865470.1">
    <property type="nucleotide sequence ID" value="NZ_JACOPE010000001.1"/>
</dbReference>
<name>A0ABR7GB84_9FIRM</name>
<dbReference type="Proteomes" id="UP000631576">
    <property type="component" value="Unassembled WGS sequence"/>
</dbReference>
<keyword evidence="2" id="KW-1185">Reference proteome</keyword>
<gene>
    <name evidence="1" type="ORF">H8S40_14310</name>
</gene>